<comment type="pathway">
    <text evidence="5">Cofactor biosynthesis; ubiquinone biosynthesis.</text>
</comment>
<comment type="catalytic activity">
    <reaction evidence="5">
        <text>a 3-(all-trans-polyprenyl)benzene-1,2-diol + S-adenosyl-L-methionine = a 2-methoxy-6-(all-trans-polyprenyl)phenol + S-adenosyl-L-homocysteine + H(+)</text>
        <dbReference type="Rhea" id="RHEA:31411"/>
        <dbReference type="Rhea" id="RHEA-COMP:9550"/>
        <dbReference type="Rhea" id="RHEA-COMP:9551"/>
        <dbReference type="ChEBI" id="CHEBI:15378"/>
        <dbReference type="ChEBI" id="CHEBI:57856"/>
        <dbReference type="ChEBI" id="CHEBI:59789"/>
        <dbReference type="ChEBI" id="CHEBI:62729"/>
        <dbReference type="ChEBI" id="CHEBI:62731"/>
        <dbReference type="EC" id="2.1.1.222"/>
    </reaction>
</comment>
<accession>A0A0S2DF61</accession>
<keyword evidence="4 5" id="KW-0949">S-adenosyl-L-methionine</keyword>
<feature type="binding site" evidence="5">
    <location>
        <position position="74"/>
    </location>
    <ligand>
        <name>S-adenosyl-L-methionine</name>
        <dbReference type="ChEBI" id="CHEBI:59789"/>
    </ligand>
</feature>
<gene>
    <name evidence="5 6" type="primary">ubiG</name>
    <name evidence="6" type="ORF">GLE_1817</name>
</gene>
<feature type="binding site" evidence="5">
    <location>
        <position position="95"/>
    </location>
    <ligand>
        <name>S-adenosyl-L-methionine</name>
        <dbReference type="ChEBI" id="CHEBI:59789"/>
    </ligand>
</feature>
<dbReference type="Proteomes" id="UP000061569">
    <property type="component" value="Chromosome"/>
</dbReference>
<proteinExistence type="inferred from homology"/>
<dbReference type="PANTHER" id="PTHR43464">
    <property type="entry name" value="METHYLTRANSFERASE"/>
    <property type="match status" value="1"/>
</dbReference>
<dbReference type="Gene3D" id="3.40.50.150">
    <property type="entry name" value="Vaccinia Virus protein VP39"/>
    <property type="match status" value="1"/>
</dbReference>
<evidence type="ECO:0000256" key="4">
    <source>
        <dbReference type="ARBA" id="ARBA00022691"/>
    </source>
</evidence>
<dbReference type="PATRIC" id="fig|69.6.peg.1788"/>
<dbReference type="CDD" id="cd02440">
    <property type="entry name" value="AdoMet_MTases"/>
    <property type="match status" value="1"/>
</dbReference>
<dbReference type="AlphaFoldDB" id="A0A0S2DF61"/>
<dbReference type="GO" id="GO:0010420">
    <property type="term" value="F:polyprenyldihydroxybenzoate methyltransferase activity"/>
    <property type="evidence" value="ECO:0007669"/>
    <property type="project" value="InterPro"/>
</dbReference>
<dbReference type="UniPathway" id="UPA00232"/>
<keyword evidence="3 5" id="KW-0831">Ubiquinone biosynthesis</keyword>
<dbReference type="KEGG" id="lez:GLE_1817"/>
<feature type="binding site" evidence="5">
    <location>
        <position position="139"/>
    </location>
    <ligand>
        <name>S-adenosyl-L-methionine</name>
        <dbReference type="ChEBI" id="CHEBI:59789"/>
    </ligand>
</feature>
<evidence type="ECO:0000313" key="6">
    <source>
        <dbReference type="EMBL" id="ALN57169.1"/>
    </source>
</evidence>
<evidence type="ECO:0000256" key="5">
    <source>
        <dbReference type="HAMAP-Rule" id="MF_00472"/>
    </source>
</evidence>
<comment type="function">
    <text evidence="5">O-methyltransferase that catalyzes the 2 O-methylation steps in the ubiquinone biosynthetic pathway.</text>
</comment>
<dbReference type="NCBIfam" id="TIGR01983">
    <property type="entry name" value="UbiG"/>
    <property type="match status" value="1"/>
</dbReference>
<dbReference type="EMBL" id="CP013140">
    <property type="protein sequence ID" value="ALN57169.1"/>
    <property type="molecule type" value="Genomic_DNA"/>
</dbReference>
<keyword evidence="2 5" id="KW-0808">Transferase</keyword>
<dbReference type="EC" id="2.1.1.222" evidence="5"/>
<sequence>MSSAASNAPHENGADGAPGRDNFSQAELDKFGALANRWWDPQGPQKPLHALNPVRLDYVARRAPLRDALALDVGCGGGLLSEALAASGAQVTAIDLAPELIKVAKLHRLETGVGVDYRLQSVESLAQEMPARFDLITCMEMLEHVPDPRAIVRACAAALKPGGRLFLSTLNRTPAAFALAIVGAEYLTRLVPRGTHQYRDFIKPSELAGWLREAGLQLEDVSGLMYEPWRNAARIVSRADVNYLVCAFKPADAQDAAA</sequence>
<organism evidence="6 7">
    <name type="scientific">Lysobacter enzymogenes</name>
    <dbReference type="NCBI Taxonomy" id="69"/>
    <lineage>
        <taxon>Bacteria</taxon>
        <taxon>Pseudomonadati</taxon>
        <taxon>Pseudomonadota</taxon>
        <taxon>Gammaproteobacteria</taxon>
        <taxon>Lysobacterales</taxon>
        <taxon>Lysobacteraceae</taxon>
        <taxon>Lysobacter</taxon>
    </lineage>
</organism>
<dbReference type="HAMAP" id="MF_00472">
    <property type="entry name" value="UbiG"/>
    <property type="match status" value="1"/>
</dbReference>
<comment type="catalytic activity">
    <reaction evidence="5">
        <text>a 3-demethylubiquinol + S-adenosyl-L-methionine = a ubiquinol + S-adenosyl-L-homocysteine + H(+)</text>
        <dbReference type="Rhea" id="RHEA:44380"/>
        <dbReference type="Rhea" id="RHEA-COMP:9566"/>
        <dbReference type="Rhea" id="RHEA-COMP:10914"/>
        <dbReference type="ChEBI" id="CHEBI:15378"/>
        <dbReference type="ChEBI" id="CHEBI:17976"/>
        <dbReference type="ChEBI" id="CHEBI:57856"/>
        <dbReference type="ChEBI" id="CHEBI:59789"/>
        <dbReference type="ChEBI" id="CHEBI:84422"/>
        <dbReference type="EC" id="2.1.1.64"/>
    </reaction>
</comment>
<dbReference type="SUPFAM" id="SSF53335">
    <property type="entry name" value="S-adenosyl-L-methionine-dependent methyltransferases"/>
    <property type="match status" value="1"/>
</dbReference>
<name>A0A0S2DF61_LYSEN</name>
<evidence type="ECO:0000256" key="3">
    <source>
        <dbReference type="ARBA" id="ARBA00022688"/>
    </source>
</evidence>
<dbReference type="OrthoDB" id="9801538at2"/>
<dbReference type="STRING" id="69.GLE_1817"/>
<keyword evidence="6" id="KW-0830">Ubiquinone</keyword>
<dbReference type="GO" id="GO:0061542">
    <property type="term" value="F:3-demethylubiquinol 3-O-methyltransferase activity"/>
    <property type="evidence" value="ECO:0007669"/>
    <property type="project" value="UniProtKB-UniRule"/>
</dbReference>
<protein>
    <recommendedName>
        <fullName evidence="5">Ubiquinone biosynthesis O-methyltransferase</fullName>
    </recommendedName>
    <alternativeName>
        <fullName evidence="5">2-polyprenyl-6-hydroxyphenol methylase</fullName>
        <ecNumber evidence="5">2.1.1.222</ecNumber>
    </alternativeName>
    <alternativeName>
        <fullName evidence="5">3-demethylubiquinone 3-O-methyltransferase</fullName>
        <ecNumber evidence="5">2.1.1.64</ecNumber>
    </alternativeName>
</protein>
<evidence type="ECO:0000256" key="2">
    <source>
        <dbReference type="ARBA" id="ARBA00022679"/>
    </source>
</evidence>
<evidence type="ECO:0000313" key="7">
    <source>
        <dbReference type="Proteomes" id="UP000061569"/>
    </source>
</evidence>
<dbReference type="Pfam" id="PF13489">
    <property type="entry name" value="Methyltransf_23"/>
    <property type="match status" value="1"/>
</dbReference>
<dbReference type="InterPro" id="IPR010233">
    <property type="entry name" value="UbiG_MeTrfase"/>
</dbReference>
<feature type="binding site" evidence="5">
    <location>
        <position position="55"/>
    </location>
    <ligand>
        <name>S-adenosyl-L-methionine</name>
        <dbReference type="ChEBI" id="CHEBI:59789"/>
    </ligand>
</feature>
<comment type="similarity">
    <text evidence="5">Belongs to the methyltransferase superfamily. UbiG/COQ3 family.</text>
</comment>
<evidence type="ECO:0000256" key="1">
    <source>
        <dbReference type="ARBA" id="ARBA00022603"/>
    </source>
</evidence>
<dbReference type="PANTHER" id="PTHR43464:SF19">
    <property type="entry name" value="UBIQUINONE BIOSYNTHESIS O-METHYLTRANSFERASE, MITOCHONDRIAL"/>
    <property type="match status" value="1"/>
</dbReference>
<dbReference type="GO" id="GO:0102208">
    <property type="term" value="F:2-polyprenyl-6-hydroxyphenol methylase activity"/>
    <property type="evidence" value="ECO:0007669"/>
    <property type="project" value="UniProtKB-EC"/>
</dbReference>
<dbReference type="EC" id="2.1.1.64" evidence="5"/>
<dbReference type="InterPro" id="IPR029063">
    <property type="entry name" value="SAM-dependent_MTases_sf"/>
</dbReference>
<dbReference type="GO" id="GO:0032259">
    <property type="term" value="P:methylation"/>
    <property type="evidence" value="ECO:0007669"/>
    <property type="project" value="UniProtKB-KW"/>
</dbReference>
<reference evidence="6 7" key="1">
    <citation type="submission" date="2015-11" db="EMBL/GenBank/DDBJ databases">
        <title>Genome sequences of Lysobacter enzymogenes strain C3 and Lysobacter antibioticus ATCC 29479.</title>
        <authorList>
            <person name="Kobayashi D.Y."/>
        </authorList>
    </citation>
    <scope>NUCLEOTIDE SEQUENCE [LARGE SCALE GENOMIC DNA]</scope>
    <source>
        <strain evidence="6 7">C3</strain>
    </source>
</reference>
<keyword evidence="1 5" id="KW-0489">Methyltransferase</keyword>